<keyword evidence="11" id="KW-1185">Reference proteome</keyword>
<evidence type="ECO:0000256" key="1">
    <source>
        <dbReference type="ARBA" id="ARBA00006211"/>
    </source>
</evidence>
<evidence type="ECO:0000256" key="6">
    <source>
        <dbReference type="ARBA" id="ARBA00022833"/>
    </source>
</evidence>
<dbReference type="EMBL" id="JWIO01000013">
    <property type="protein sequence ID" value="KLL11659.1"/>
    <property type="molecule type" value="Genomic_DNA"/>
</dbReference>
<keyword evidence="4" id="KW-0547">Nucleotide-binding</keyword>
<feature type="compositionally biased region" description="Basic and acidic residues" evidence="8">
    <location>
        <begin position="271"/>
        <end position="287"/>
    </location>
</feature>
<dbReference type="NCBIfam" id="TIGR00073">
    <property type="entry name" value="hypB"/>
    <property type="match status" value="1"/>
</dbReference>
<dbReference type="PANTHER" id="PTHR30134:SF2">
    <property type="entry name" value="HYDROGENASE MATURATION FACTOR HYPB"/>
    <property type="match status" value="1"/>
</dbReference>
<sequence>MGRFHWHTDDSTHDDHRHSHDHHSNDHHHGQDERIGDHSGYETGTRRVEVLAAILGENDRLAAANRHDFDAAGTHVVNLMSAPGAGKTALLRETLRRLCPTLRVGVIEGDIETSIDADRLDGLGAVVSLVNTGQGFGGECHLDAAMVRSAIGRLPLDLLDLVVIENVGNLVCPAEFDVGEHRRAMIFSVTEGEEKPLKYPIMFRSADLVLINKVDLLPYLDFDLELFRRNLTDVNPGATSLKISARTGAGLGAWCDWLSAPHPPWPGAGRPAERPDAEARARREDVS</sequence>
<dbReference type="Proteomes" id="UP000035425">
    <property type="component" value="Unassembled WGS sequence"/>
</dbReference>
<reference evidence="10 11" key="1">
    <citation type="submission" date="2014-12" db="EMBL/GenBank/DDBJ databases">
        <title>Frankia sp. BMG5.1 draft genome.</title>
        <authorList>
            <person name="Gtari M."/>
            <person name="Ghodhbane-Gtari F."/>
            <person name="Nouioui I."/>
            <person name="Ktari A."/>
            <person name="Hezbri K."/>
            <person name="Mimouni W."/>
            <person name="Sbissi I."/>
            <person name="Ayari A."/>
            <person name="Yamanaka T."/>
            <person name="Normand P."/>
            <person name="Tisa L.S."/>
            <person name="Boudabous A."/>
        </authorList>
    </citation>
    <scope>NUCLEOTIDE SEQUENCE [LARGE SCALE GENOMIC DNA]</scope>
    <source>
        <strain evidence="10 11">BMG5.1</strain>
    </source>
</reference>
<protein>
    <submittedName>
        <fullName evidence="10">Hydrogenase expression protein HupH</fullName>
    </submittedName>
</protein>
<proteinExistence type="inferred from homology"/>
<comment type="caution">
    <text evidence="10">The sequence shown here is derived from an EMBL/GenBank/DDBJ whole genome shotgun (WGS) entry which is preliminary data.</text>
</comment>
<dbReference type="Pfam" id="PF02492">
    <property type="entry name" value="cobW"/>
    <property type="match status" value="1"/>
</dbReference>
<keyword evidence="2" id="KW-0533">Nickel</keyword>
<keyword evidence="7" id="KW-0342">GTP-binding</keyword>
<comment type="similarity">
    <text evidence="1">Belongs to the SIMIBI class G3E GTPase family. HypB/HupM subfamily.</text>
</comment>
<evidence type="ECO:0000256" key="3">
    <source>
        <dbReference type="ARBA" id="ARBA00022723"/>
    </source>
</evidence>
<evidence type="ECO:0000256" key="8">
    <source>
        <dbReference type="SAM" id="MobiDB-lite"/>
    </source>
</evidence>
<dbReference type="RefSeq" id="WP_047222758.1">
    <property type="nucleotide sequence ID" value="NZ_JWIO01000013.1"/>
</dbReference>
<evidence type="ECO:0000313" key="11">
    <source>
        <dbReference type="Proteomes" id="UP000035425"/>
    </source>
</evidence>
<dbReference type="InterPro" id="IPR003495">
    <property type="entry name" value="CobW/HypB/UreG_nucleotide-bd"/>
</dbReference>
<dbReference type="InterPro" id="IPR004392">
    <property type="entry name" value="Hyd_mat_HypB"/>
</dbReference>
<feature type="domain" description="CobW/HypB/UreG nucleotide-binding" evidence="9">
    <location>
        <begin position="76"/>
        <end position="239"/>
    </location>
</feature>
<dbReference type="InterPro" id="IPR027417">
    <property type="entry name" value="P-loop_NTPase"/>
</dbReference>
<evidence type="ECO:0000256" key="2">
    <source>
        <dbReference type="ARBA" id="ARBA00022596"/>
    </source>
</evidence>
<keyword evidence="5" id="KW-0378">Hydrolase</keyword>
<organism evidence="10 11">
    <name type="scientific">Protofrankia coriariae</name>
    <dbReference type="NCBI Taxonomy" id="1562887"/>
    <lineage>
        <taxon>Bacteria</taxon>
        <taxon>Bacillati</taxon>
        <taxon>Actinomycetota</taxon>
        <taxon>Actinomycetes</taxon>
        <taxon>Frankiales</taxon>
        <taxon>Frankiaceae</taxon>
        <taxon>Protofrankia</taxon>
    </lineage>
</organism>
<dbReference type="Gene3D" id="3.40.50.300">
    <property type="entry name" value="P-loop containing nucleotide triphosphate hydrolases"/>
    <property type="match status" value="1"/>
</dbReference>
<keyword evidence="3" id="KW-0479">Metal-binding</keyword>
<feature type="region of interest" description="Disordered" evidence="8">
    <location>
        <begin position="1"/>
        <end position="40"/>
    </location>
</feature>
<evidence type="ECO:0000256" key="5">
    <source>
        <dbReference type="ARBA" id="ARBA00022801"/>
    </source>
</evidence>
<dbReference type="CDD" id="cd05390">
    <property type="entry name" value="HypB"/>
    <property type="match status" value="1"/>
</dbReference>
<accession>A0ABR5F4P8</accession>
<dbReference type="PANTHER" id="PTHR30134">
    <property type="entry name" value="HYDROGENASE PROTEIN ASSEMBLY PROTEIN, NICKEL CHAPERONE"/>
    <property type="match status" value="1"/>
</dbReference>
<evidence type="ECO:0000256" key="4">
    <source>
        <dbReference type="ARBA" id="ARBA00022741"/>
    </source>
</evidence>
<name>A0ABR5F4P8_9ACTN</name>
<feature type="region of interest" description="Disordered" evidence="8">
    <location>
        <begin position="263"/>
        <end position="287"/>
    </location>
</feature>
<evidence type="ECO:0000313" key="10">
    <source>
        <dbReference type="EMBL" id="KLL11659.1"/>
    </source>
</evidence>
<keyword evidence="6" id="KW-0862">Zinc</keyword>
<dbReference type="SUPFAM" id="SSF52540">
    <property type="entry name" value="P-loop containing nucleoside triphosphate hydrolases"/>
    <property type="match status" value="1"/>
</dbReference>
<evidence type="ECO:0000259" key="9">
    <source>
        <dbReference type="Pfam" id="PF02492"/>
    </source>
</evidence>
<gene>
    <name evidence="10" type="ORF">FrCorBMG51_09825</name>
</gene>
<evidence type="ECO:0000256" key="7">
    <source>
        <dbReference type="ARBA" id="ARBA00023134"/>
    </source>
</evidence>